<accession>A0A1G4Z296</accession>
<sequence length="372" mass="36896">MLEDGGPLPEATAGRPWARARVSAVVLCAAIATGPFLPGAFLSTGVAEPGVQTAAAEEVALFGEPADVCAVTDPRLPEISGLAVDGATTLVMNDGGDSVVVHELDGACAVVGERTAAVDPYDPEDLALGSDGTVWLADTGDNRLSRATVALIALRPDGTAPVYRLTYPDGPHDAEALLLAPDGTPYLVTKEVLGTSAVYRPTAALDAGAPVPLEKVADLPLTLTGTPGGPVGRAGQLMVTGGAVSPDGAVLALRTYTDAYVWPLNGSDVAGALATAPVRVALPESPQGEAISFAGDGRSLLVTGEGLPARLAVLPAIGAVAPAAATAPADGSPADAAPAPAGTKLSPWTAGAISVVAAAVLVAGVGRLRGRR</sequence>
<organism evidence="2 3">
    <name type="scientific">Klenkia marina</name>
    <dbReference type="NCBI Taxonomy" id="1960309"/>
    <lineage>
        <taxon>Bacteria</taxon>
        <taxon>Bacillati</taxon>
        <taxon>Actinomycetota</taxon>
        <taxon>Actinomycetes</taxon>
        <taxon>Geodermatophilales</taxon>
        <taxon>Geodermatophilaceae</taxon>
        <taxon>Klenkia</taxon>
    </lineage>
</organism>
<evidence type="ECO:0000313" key="2">
    <source>
        <dbReference type="EMBL" id="SCX59831.1"/>
    </source>
</evidence>
<keyword evidence="3" id="KW-1185">Reference proteome</keyword>
<dbReference type="Gene3D" id="2.120.10.30">
    <property type="entry name" value="TolB, C-terminal domain"/>
    <property type="match status" value="1"/>
</dbReference>
<protein>
    <recommendedName>
        <fullName evidence="4">NHL repeat-containing protein</fullName>
    </recommendedName>
</protein>
<dbReference type="AlphaFoldDB" id="A0A1G4Z296"/>
<keyword evidence="1" id="KW-1133">Transmembrane helix</keyword>
<proteinExistence type="predicted"/>
<name>A0A1G4Z296_9ACTN</name>
<evidence type="ECO:0008006" key="4">
    <source>
        <dbReference type="Google" id="ProtNLM"/>
    </source>
</evidence>
<keyword evidence="1" id="KW-0472">Membrane</keyword>
<evidence type="ECO:0000256" key="1">
    <source>
        <dbReference type="SAM" id="Phobius"/>
    </source>
</evidence>
<dbReference type="Proteomes" id="UP000198981">
    <property type="component" value="Unassembled WGS sequence"/>
</dbReference>
<reference evidence="3" key="1">
    <citation type="submission" date="2016-10" db="EMBL/GenBank/DDBJ databases">
        <authorList>
            <person name="Varghese N."/>
            <person name="Submissions S."/>
        </authorList>
    </citation>
    <scope>NUCLEOTIDE SEQUENCE [LARGE SCALE GENOMIC DNA]</scope>
    <source>
        <strain evidence="3">DSM 45722</strain>
    </source>
</reference>
<dbReference type="EMBL" id="FMUH01000008">
    <property type="protein sequence ID" value="SCX59831.1"/>
    <property type="molecule type" value="Genomic_DNA"/>
</dbReference>
<dbReference type="InterPro" id="IPR011042">
    <property type="entry name" value="6-blade_b-propeller_TolB-like"/>
</dbReference>
<keyword evidence="1" id="KW-0812">Transmembrane</keyword>
<dbReference type="STRING" id="1960309.SAMN03159343_4010"/>
<gene>
    <name evidence="2" type="ORF">SAMN03159343_4010</name>
</gene>
<feature type="transmembrane region" description="Helical" evidence="1">
    <location>
        <begin position="348"/>
        <end position="368"/>
    </location>
</feature>
<dbReference type="RefSeq" id="WP_243470114.1">
    <property type="nucleotide sequence ID" value="NZ_FMUH01000008.1"/>
</dbReference>
<evidence type="ECO:0000313" key="3">
    <source>
        <dbReference type="Proteomes" id="UP000198981"/>
    </source>
</evidence>
<dbReference type="SUPFAM" id="SSF101898">
    <property type="entry name" value="NHL repeat"/>
    <property type="match status" value="1"/>
</dbReference>